<feature type="domain" description="Methyltransferase type 11" evidence="1">
    <location>
        <begin position="58"/>
        <end position="147"/>
    </location>
</feature>
<dbReference type="Gene3D" id="3.40.50.150">
    <property type="entry name" value="Vaccinia Virus protein VP39"/>
    <property type="match status" value="1"/>
</dbReference>
<dbReference type="Proteomes" id="UP000319040">
    <property type="component" value="Unassembled WGS sequence"/>
</dbReference>
<dbReference type="InterPro" id="IPR013216">
    <property type="entry name" value="Methyltransf_11"/>
</dbReference>
<dbReference type="OrthoDB" id="271996at2"/>
<dbReference type="InterPro" id="IPR029063">
    <property type="entry name" value="SAM-dependent_MTases_sf"/>
</dbReference>
<dbReference type="RefSeq" id="WP_142532554.1">
    <property type="nucleotide sequence ID" value="NZ_FXTB01000002.1"/>
</dbReference>
<dbReference type="SUPFAM" id="SSF53335">
    <property type="entry name" value="S-adenosyl-L-methionine-dependent methyltransferases"/>
    <property type="match status" value="1"/>
</dbReference>
<name>A0A521BZ61_SACCC</name>
<dbReference type="Pfam" id="PF08241">
    <property type="entry name" value="Methyltransf_11"/>
    <property type="match status" value="1"/>
</dbReference>
<keyword evidence="3" id="KW-1185">Reference proteome</keyword>
<evidence type="ECO:0000313" key="3">
    <source>
        <dbReference type="Proteomes" id="UP000319040"/>
    </source>
</evidence>
<dbReference type="GO" id="GO:0008757">
    <property type="term" value="F:S-adenosylmethionine-dependent methyltransferase activity"/>
    <property type="evidence" value="ECO:0007669"/>
    <property type="project" value="InterPro"/>
</dbReference>
<protein>
    <submittedName>
        <fullName evidence="2">Methyltransferase domain-containing protein</fullName>
    </submittedName>
</protein>
<dbReference type="AlphaFoldDB" id="A0A521BZ61"/>
<organism evidence="2 3">
    <name type="scientific">Saccharicrinis carchari</name>
    <dbReference type="NCBI Taxonomy" id="1168039"/>
    <lineage>
        <taxon>Bacteria</taxon>
        <taxon>Pseudomonadati</taxon>
        <taxon>Bacteroidota</taxon>
        <taxon>Bacteroidia</taxon>
        <taxon>Marinilabiliales</taxon>
        <taxon>Marinilabiliaceae</taxon>
        <taxon>Saccharicrinis</taxon>
    </lineage>
</organism>
<evidence type="ECO:0000259" key="1">
    <source>
        <dbReference type="Pfam" id="PF08241"/>
    </source>
</evidence>
<sequence length="197" mass="23329">MAILKRLISKKLKLRLLKVLPLIGIYIKNICEDRVILEKIIFPHFINKHDCQKVIFIGVGWYTMEYNKLFNKKEFWTIDIEPKFKIYGSKRHIIDSMENMDSYFKKNSIDLIICNGVFSYAVKDSKILERTLKVCYDLIRKGGVFLIGWNDLPEYKSISFETCENIKLFKPFVFEPFGAQRKLANPNNCHTYSFYTK</sequence>
<dbReference type="CDD" id="cd02440">
    <property type="entry name" value="AdoMet_MTases"/>
    <property type="match status" value="1"/>
</dbReference>
<accession>A0A521BZ61</accession>
<keyword evidence="2" id="KW-0808">Transferase</keyword>
<proteinExistence type="predicted"/>
<dbReference type="EMBL" id="FXTB01000002">
    <property type="protein sequence ID" value="SMO52469.1"/>
    <property type="molecule type" value="Genomic_DNA"/>
</dbReference>
<keyword evidence="2" id="KW-0489">Methyltransferase</keyword>
<gene>
    <name evidence="2" type="ORF">SAMN06265379_102253</name>
</gene>
<reference evidence="2 3" key="1">
    <citation type="submission" date="2017-05" db="EMBL/GenBank/DDBJ databases">
        <authorList>
            <person name="Varghese N."/>
            <person name="Submissions S."/>
        </authorList>
    </citation>
    <scope>NUCLEOTIDE SEQUENCE [LARGE SCALE GENOMIC DNA]</scope>
    <source>
        <strain evidence="2 3">DSM 27040</strain>
    </source>
</reference>
<evidence type="ECO:0000313" key="2">
    <source>
        <dbReference type="EMBL" id="SMO52469.1"/>
    </source>
</evidence>
<dbReference type="GO" id="GO:0032259">
    <property type="term" value="P:methylation"/>
    <property type="evidence" value="ECO:0007669"/>
    <property type="project" value="UniProtKB-KW"/>
</dbReference>